<reference evidence="2 3" key="1">
    <citation type="submission" date="2019-11" db="EMBL/GenBank/DDBJ databases">
        <title>Draft Genome Sequence of Plant Growth-Promoting Rhizosphere-Associated Bacteria.</title>
        <authorList>
            <person name="Vasilyev I.Y."/>
            <person name="Radchenko V."/>
            <person name="Ilnitskaya E.V."/>
        </authorList>
    </citation>
    <scope>NUCLEOTIDE SEQUENCE [LARGE SCALE GENOMIC DNA]</scope>
    <source>
        <strain evidence="2 3">VRA_MhP_f</strain>
    </source>
</reference>
<evidence type="ECO:0000313" key="3">
    <source>
        <dbReference type="Proteomes" id="UP000461948"/>
    </source>
</evidence>
<keyword evidence="1" id="KW-1133">Transmembrane helix</keyword>
<keyword evidence="1" id="KW-0812">Transmembrane</keyword>
<name>A0A7X2SYR4_ENTAG</name>
<keyword evidence="1" id="KW-0472">Membrane</keyword>
<protein>
    <submittedName>
        <fullName evidence="2">HlyD family secretion protein</fullName>
    </submittedName>
</protein>
<dbReference type="EMBL" id="WKLC01001853">
    <property type="protein sequence ID" value="MSE18484.1"/>
    <property type="molecule type" value="Genomic_DNA"/>
</dbReference>
<proteinExistence type="predicted"/>
<sequence>MSQQDELQAAERERANRRRILSIAAGSGIVVIGVLVILYA</sequence>
<accession>A0A7X2SYR4</accession>
<gene>
    <name evidence="2" type="ORF">GKC49_26370</name>
</gene>
<feature type="non-terminal residue" evidence="2">
    <location>
        <position position="40"/>
    </location>
</feature>
<evidence type="ECO:0000313" key="2">
    <source>
        <dbReference type="EMBL" id="MSE18484.1"/>
    </source>
</evidence>
<dbReference type="AlphaFoldDB" id="A0A7X2SYR4"/>
<feature type="transmembrane region" description="Helical" evidence="1">
    <location>
        <begin position="20"/>
        <end position="39"/>
    </location>
</feature>
<evidence type="ECO:0000256" key="1">
    <source>
        <dbReference type="SAM" id="Phobius"/>
    </source>
</evidence>
<comment type="caution">
    <text evidence="2">The sequence shown here is derived from an EMBL/GenBank/DDBJ whole genome shotgun (WGS) entry which is preliminary data.</text>
</comment>
<organism evidence="2 3">
    <name type="scientific">Enterobacter agglomerans</name>
    <name type="common">Erwinia herbicola</name>
    <name type="synonym">Pantoea agglomerans</name>
    <dbReference type="NCBI Taxonomy" id="549"/>
    <lineage>
        <taxon>Bacteria</taxon>
        <taxon>Pseudomonadati</taxon>
        <taxon>Pseudomonadota</taxon>
        <taxon>Gammaproteobacteria</taxon>
        <taxon>Enterobacterales</taxon>
        <taxon>Erwiniaceae</taxon>
        <taxon>Pantoea</taxon>
        <taxon>Pantoea agglomerans group</taxon>
    </lineage>
</organism>
<dbReference type="Proteomes" id="UP000461948">
    <property type="component" value="Unassembled WGS sequence"/>
</dbReference>